<dbReference type="Pfam" id="PF01022">
    <property type="entry name" value="HTH_5"/>
    <property type="match status" value="1"/>
</dbReference>
<dbReference type="Proteomes" id="UP001523234">
    <property type="component" value="Unassembled WGS sequence"/>
</dbReference>
<dbReference type="PANTHER" id="PTHR43132:SF6">
    <property type="entry name" value="HTH-TYPE TRANSCRIPTIONAL REPRESSOR CZRA"/>
    <property type="match status" value="1"/>
</dbReference>
<protein>
    <submittedName>
        <fullName evidence="5">Metalloregulator ArsR/SmtB family transcription factor</fullName>
    </submittedName>
</protein>
<keyword evidence="2" id="KW-0238">DNA-binding</keyword>
<dbReference type="RefSeq" id="WP_252443643.1">
    <property type="nucleotide sequence ID" value="NZ_JAMWYK010000006.1"/>
</dbReference>
<keyword evidence="3" id="KW-0804">Transcription</keyword>
<dbReference type="InterPro" id="IPR051011">
    <property type="entry name" value="Metal_resp_trans_reg"/>
</dbReference>
<proteinExistence type="predicted"/>
<dbReference type="PRINTS" id="PR00778">
    <property type="entry name" value="HTHARSR"/>
</dbReference>
<keyword evidence="6" id="KW-1185">Reference proteome</keyword>
<dbReference type="SMART" id="SM00418">
    <property type="entry name" value="HTH_ARSR"/>
    <property type="match status" value="1"/>
</dbReference>
<dbReference type="InterPro" id="IPR036388">
    <property type="entry name" value="WH-like_DNA-bd_sf"/>
</dbReference>
<name>A0ABT0ZR35_9LACO</name>
<dbReference type="EMBL" id="JAMWYK010000006">
    <property type="protein sequence ID" value="MCO0832456.1"/>
    <property type="molecule type" value="Genomic_DNA"/>
</dbReference>
<dbReference type="InterPro" id="IPR036390">
    <property type="entry name" value="WH_DNA-bd_sf"/>
</dbReference>
<evidence type="ECO:0000256" key="1">
    <source>
        <dbReference type="ARBA" id="ARBA00023015"/>
    </source>
</evidence>
<evidence type="ECO:0000313" key="6">
    <source>
        <dbReference type="Proteomes" id="UP001523234"/>
    </source>
</evidence>
<dbReference type="InterPro" id="IPR011991">
    <property type="entry name" value="ArsR-like_HTH"/>
</dbReference>
<comment type="caution">
    <text evidence="5">The sequence shown here is derived from an EMBL/GenBank/DDBJ whole genome shotgun (WGS) entry which is preliminary data.</text>
</comment>
<dbReference type="PANTHER" id="PTHR43132">
    <property type="entry name" value="ARSENICAL RESISTANCE OPERON REPRESSOR ARSR-RELATED"/>
    <property type="match status" value="1"/>
</dbReference>
<evidence type="ECO:0000259" key="4">
    <source>
        <dbReference type="PROSITE" id="PS50987"/>
    </source>
</evidence>
<sequence>MQEDYLIETHHLFKVLSNPTRLKILILLEDKELSVTEIVNQLQMQQSSVSHQLLKLKEHQLVSAHRCGKSIRYQLRDPHVLKLLDMALAHSQHVVKNEPHDYGTEENKDSCDR</sequence>
<dbReference type="InterPro" id="IPR001845">
    <property type="entry name" value="HTH_ArsR_DNA-bd_dom"/>
</dbReference>
<gene>
    <name evidence="5" type="ORF">NFX39_05100</name>
</gene>
<feature type="domain" description="HTH arsR-type" evidence="4">
    <location>
        <begin position="1"/>
        <end position="95"/>
    </location>
</feature>
<dbReference type="NCBIfam" id="NF033788">
    <property type="entry name" value="HTH_metalloreg"/>
    <property type="match status" value="1"/>
</dbReference>
<dbReference type="CDD" id="cd00090">
    <property type="entry name" value="HTH_ARSR"/>
    <property type="match status" value="1"/>
</dbReference>
<dbReference type="Gene3D" id="1.10.10.10">
    <property type="entry name" value="Winged helix-like DNA-binding domain superfamily/Winged helix DNA-binding domain"/>
    <property type="match status" value="1"/>
</dbReference>
<dbReference type="SUPFAM" id="SSF46785">
    <property type="entry name" value="Winged helix' DNA-binding domain"/>
    <property type="match status" value="1"/>
</dbReference>
<accession>A0ABT0ZR35</accession>
<evidence type="ECO:0000313" key="5">
    <source>
        <dbReference type="EMBL" id="MCO0832456.1"/>
    </source>
</evidence>
<dbReference type="PROSITE" id="PS50987">
    <property type="entry name" value="HTH_ARSR_2"/>
    <property type="match status" value="1"/>
</dbReference>
<reference evidence="5 6" key="1">
    <citation type="submission" date="2022-06" db="EMBL/GenBank/DDBJ databases">
        <title>Fructobacillus taiwanensis sp. nov., isolated from the honeybee.</title>
        <authorList>
            <person name="Chen Y.-S."/>
            <person name="Wang L.-T."/>
            <person name="Lee Y.-S."/>
            <person name="Chang Y.-C."/>
            <person name="Wu H.-C."/>
            <person name="Liao C.-Y."/>
            <person name="Chen W.-H."/>
            <person name="Deng J.-N."/>
            <person name="Wang Y.-H."/>
        </authorList>
    </citation>
    <scope>NUCLEOTIDE SEQUENCE [LARGE SCALE GENOMIC DNA]</scope>
    <source>
        <strain evidence="5 6">W13</strain>
    </source>
</reference>
<evidence type="ECO:0000256" key="3">
    <source>
        <dbReference type="ARBA" id="ARBA00023163"/>
    </source>
</evidence>
<organism evidence="5 6">
    <name type="scientific">Fructobacillus apis</name>
    <dbReference type="NCBI Taxonomy" id="2935017"/>
    <lineage>
        <taxon>Bacteria</taxon>
        <taxon>Bacillati</taxon>
        <taxon>Bacillota</taxon>
        <taxon>Bacilli</taxon>
        <taxon>Lactobacillales</taxon>
        <taxon>Lactobacillaceae</taxon>
        <taxon>Fructobacillus</taxon>
    </lineage>
</organism>
<evidence type="ECO:0000256" key="2">
    <source>
        <dbReference type="ARBA" id="ARBA00023125"/>
    </source>
</evidence>
<keyword evidence="1" id="KW-0805">Transcription regulation</keyword>